<keyword evidence="12" id="KW-1185">Reference proteome</keyword>
<feature type="compositionally biased region" description="Basic and acidic residues" evidence="9">
    <location>
        <begin position="181"/>
        <end position="193"/>
    </location>
</feature>
<keyword evidence="2" id="KW-0489">Methyltransferase</keyword>
<gene>
    <name evidence="11" type="ORF">OTU49_015286</name>
</gene>
<reference evidence="11 12" key="1">
    <citation type="journal article" date="2024" name="BMC Genomics">
        <title>Genome assembly of redclaw crayfish (Cherax quadricarinatus) provides insights into its immune adaptation and hypoxia tolerance.</title>
        <authorList>
            <person name="Liu Z."/>
            <person name="Zheng J."/>
            <person name="Li H."/>
            <person name="Fang K."/>
            <person name="Wang S."/>
            <person name="He J."/>
            <person name="Zhou D."/>
            <person name="Weng S."/>
            <person name="Chi M."/>
            <person name="Gu Z."/>
            <person name="He J."/>
            <person name="Li F."/>
            <person name="Wang M."/>
        </authorList>
    </citation>
    <scope>NUCLEOTIDE SEQUENCE [LARGE SCALE GENOMIC DNA]</scope>
    <source>
        <strain evidence="11">ZL_2023a</strain>
    </source>
</reference>
<dbReference type="SUPFAM" id="SSF54928">
    <property type="entry name" value="RNA-binding domain, RBD"/>
    <property type="match status" value="1"/>
</dbReference>
<feature type="non-terminal residue" evidence="11">
    <location>
        <position position="193"/>
    </location>
</feature>
<evidence type="ECO:0000256" key="6">
    <source>
        <dbReference type="ARBA" id="ARBA00022884"/>
    </source>
</evidence>
<keyword evidence="3" id="KW-0808">Transferase</keyword>
<evidence type="ECO:0000256" key="8">
    <source>
        <dbReference type="PROSITE-ProRule" id="PRU00176"/>
    </source>
</evidence>
<feature type="compositionally biased region" description="Basic and acidic residues" evidence="9">
    <location>
        <begin position="143"/>
        <end position="155"/>
    </location>
</feature>
<feature type="domain" description="RRM" evidence="10">
    <location>
        <begin position="47"/>
        <end position="123"/>
    </location>
</feature>
<dbReference type="PANTHER" id="PTHR45814">
    <property type="entry name" value="HISTONE-LYSINE N-METHYLTRANSFERASE SETD1"/>
    <property type="match status" value="1"/>
</dbReference>
<comment type="subcellular location">
    <subcellularLocation>
        <location evidence="1">Nucleus</location>
    </subcellularLocation>
</comment>
<name>A0AAW0Y042_CHEQU</name>
<evidence type="ECO:0000256" key="1">
    <source>
        <dbReference type="ARBA" id="ARBA00004123"/>
    </source>
</evidence>
<dbReference type="Proteomes" id="UP001445076">
    <property type="component" value="Unassembled WGS sequence"/>
</dbReference>
<dbReference type="SMART" id="SM00360">
    <property type="entry name" value="RRM"/>
    <property type="match status" value="1"/>
</dbReference>
<evidence type="ECO:0000313" key="11">
    <source>
        <dbReference type="EMBL" id="KAK8750180.1"/>
    </source>
</evidence>
<evidence type="ECO:0000256" key="3">
    <source>
        <dbReference type="ARBA" id="ARBA00022679"/>
    </source>
</evidence>
<protein>
    <recommendedName>
        <fullName evidence="10">RRM domain-containing protein</fullName>
    </recommendedName>
</protein>
<evidence type="ECO:0000256" key="4">
    <source>
        <dbReference type="ARBA" id="ARBA00022691"/>
    </source>
</evidence>
<dbReference type="GO" id="GO:0048188">
    <property type="term" value="C:Set1C/COMPASS complex"/>
    <property type="evidence" value="ECO:0007669"/>
    <property type="project" value="TreeGrafter"/>
</dbReference>
<dbReference type="InterPro" id="IPR012677">
    <property type="entry name" value="Nucleotide-bd_a/b_plait_sf"/>
</dbReference>
<accession>A0AAW0Y042</accession>
<dbReference type="GO" id="GO:0042800">
    <property type="term" value="F:histone H3K4 methyltransferase activity"/>
    <property type="evidence" value="ECO:0007669"/>
    <property type="project" value="InterPro"/>
</dbReference>
<feature type="non-terminal residue" evidence="11">
    <location>
        <position position="1"/>
    </location>
</feature>
<dbReference type="Pfam" id="PF00076">
    <property type="entry name" value="RRM_1"/>
    <property type="match status" value="1"/>
</dbReference>
<keyword evidence="5" id="KW-0156">Chromatin regulator</keyword>
<dbReference type="PANTHER" id="PTHR45814:SF2">
    <property type="entry name" value="HISTONE-LYSINE N-METHYLTRANSFERASE SETD1"/>
    <property type="match status" value="1"/>
</dbReference>
<evidence type="ECO:0000256" key="2">
    <source>
        <dbReference type="ARBA" id="ARBA00022603"/>
    </source>
</evidence>
<keyword evidence="4" id="KW-0949">S-adenosyl-L-methionine</keyword>
<dbReference type="EMBL" id="JARKIK010000008">
    <property type="protein sequence ID" value="KAK8750180.1"/>
    <property type="molecule type" value="Genomic_DNA"/>
</dbReference>
<dbReference type="GO" id="GO:0003723">
    <property type="term" value="F:RNA binding"/>
    <property type="evidence" value="ECO:0007669"/>
    <property type="project" value="UniProtKB-UniRule"/>
</dbReference>
<keyword evidence="7" id="KW-0539">Nucleus</keyword>
<feature type="region of interest" description="Disordered" evidence="9">
    <location>
        <begin position="143"/>
        <end position="193"/>
    </location>
</feature>
<dbReference type="Gene3D" id="3.30.70.330">
    <property type="match status" value="1"/>
</dbReference>
<organism evidence="11 12">
    <name type="scientific">Cherax quadricarinatus</name>
    <name type="common">Australian red claw crayfish</name>
    <dbReference type="NCBI Taxonomy" id="27406"/>
    <lineage>
        <taxon>Eukaryota</taxon>
        <taxon>Metazoa</taxon>
        <taxon>Ecdysozoa</taxon>
        <taxon>Arthropoda</taxon>
        <taxon>Crustacea</taxon>
        <taxon>Multicrustacea</taxon>
        <taxon>Malacostraca</taxon>
        <taxon>Eumalacostraca</taxon>
        <taxon>Eucarida</taxon>
        <taxon>Decapoda</taxon>
        <taxon>Pleocyemata</taxon>
        <taxon>Astacidea</taxon>
        <taxon>Parastacoidea</taxon>
        <taxon>Parastacidae</taxon>
        <taxon>Cherax</taxon>
    </lineage>
</organism>
<evidence type="ECO:0000256" key="7">
    <source>
        <dbReference type="ARBA" id="ARBA00023242"/>
    </source>
</evidence>
<evidence type="ECO:0000259" key="10">
    <source>
        <dbReference type="PROSITE" id="PS50102"/>
    </source>
</evidence>
<comment type="caution">
    <text evidence="11">The sequence shown here is derived from an EMBL/GenBank/DDBJ whole genome shotgun (WGS) entry which is preliminary data.</text>
</comment>
<dbReference type="GO" id="GO:0032259">
    <property type="term" value="P:methylation"/>
    <property type="evidence" value="ECO:0007669"/>
    <property type="project" value="UniProtKB-KW"/>
</dbReference>
<dbReference type="AlphaFoldDB" id="A0AAW0Y042"/>
<keyword evidence="6 8" id="KW-0694">RNA-binding</keyword>
<evidence type="ECO:0000313" key="12">
    <source>
        <dbReference type="Proteomes" id="UP001445076"/>
    </source>
</evidence>
<feature type="compositionally biased region" description="Pro residues" evidence="9">
    <location>
        <begin position="161"/>
        <end position="175"/>
    </location>
</feature>
<dbReference type="PROSITE" id="PS50102">
    <property type="entry name" value="RRM"/>
    <property type="match status" value="1"/>
</dbReference>
<sequence>VEGDPTYPPVVLRDPRKQKIWIRPETMDLTVPRFKIDSDYVGPPPPLEVTIFNINDNIDRQFLHNEIVNKHQCGSIQQLVIYNHELSRKHLGVARLVFEEPESARHCVKKLNNATLMGKVLQVFLDPFGEECKKRVGEVGKLLEEEAKRDEEAKEAKKRPPPPPPPPPVKPPPPPAEEDTQSSRERERRNTEK</sequence>
<dbReference type="InterPro" id="IPR035979">
    <property type="entry name" value="RBD_domain_sf"/>
</dbReference>
<dbReference type="InterPro" id="IPR044570">
    <property type="entry name" value="Set1-like"/>
</dbReference>
<evidence type="ECO:0000256" key="9">
    <source>
        <dbReference type="SAM" id="MobiDB-lite"/>
    </source>
</evidence>
<dbReference type="InterPro" id="IPR000504">
    <property type="entry name" value="RRM_dom"/>
</dbReference>
<evidence type="ECO:0000256" key="5">
    <source>
        <dbReference type="ARBA" id="ARBA00022853"/>
    </source>
</evidence>
<proteinExistence type="predicted"/>